<dbReference type="CDD" id="cd09167">
    <property type="entry name" value="PLDc_EcPPK1_C2_like"/>
    <property type="match status" value="1"/>
</dbReference>
<dbReference type="GO" id="GO:0008976">
    <property type="term" value="F:polyphosphate kinase activity"/>
    <property type="evidence" value="ECO:0007669"/>
    <property type="project" value="UniProtKB-UniRule"/>
</dbReference>
<name>A0A1I0N9J9_9BACT</name>
<dbReference type="Pfam" id="PF13090">
    <property type="entry name" value="PP_kinase_C"/>
    <property type="match status" value="1"/>
</dbReference>
<evidence type="ECO:0000256" key="4">
    <source>
        <dbReference type="ARBA" id="ARBA00022777"/>
    </source>
</evidence>
<dbReference type="GO" id="GO:0005524">
    <property type="term" value="F:ATP binding"/>
    <property type="evidence" value="ECO:0007669"/>
    <property type="project" value="UniProtKB-KW"/>
</dbReference>
<evidence type="ECO:0000256" key="2">
    <source>
        <dbReference type="ARBA" id="ARBA00022679"/>
    </source>
</evidence>
<dbReference type="Gene3D" id="3.30.1840.10">
    <property type="entry name" value="Polyphosphate kinase middle domain"/>
    <property type="match status" value="1"/>
</dbReference>
<dbReference type="Pfam" id="PF02503">
    <property type="entry name" value="PP_kinase"/>
    <property type="match status" value="1"/>
</dbReference>
<dbReference type="InterPro" id="IPR025200">
    <property type="entry name" value="PPK_C_dom2"/>
</dbReference>
<dbReference type="RefSeq" id="WP_089888899.1">
    <property type="nucleotide sequence ID" value="NZ_FOJG01000001.1"/>
</dbReference>
<dbReference type="GO" id="GO:0046872">
    <property type="term" value="F:metal ion binding"/>
    <property type="evidence" value="ECO:0007669"/>
    <property type="project" value="UniProtKB-KW"/>
</dbReference>
<dbReference type="GO" id="GO:0009358">
    <property type="term" value="C:polyphosphate kinase complex"/>
    <property type="evidence" value="ECO:0007669"/>
    <property type="project" value="InterPro"/>
</dbReference>
<dbReference type="GO" id="GO:0006799">
    <property type="term" value="P:polyphosphate biosynthetic process"/>
    <property type="evidence" value="ECO:0007669"/>
    <property type="project" value="UniProtKB-UniRule"/>
</dbReference>
<proteinExistence type="inferred from homology"/>
<dbReference type="InterPro" id="IPR036830">
    <property type="entry name" value="PP_kinase_middle_dom_sf"/>
</dbReference>
<dbReference type="InterPro" id="IPR024953">
    <property type="entry name" value="PP_kinase_middle"/>
</dbReference>
<dbReference type="InterPro" id="IPR025198">
    <property type="entry name" value="PPK_N_dom"/>
</dbReference>
<dbReference type="Gene3D" id="1.20.58.310">
    <property type="entry name" value="Polyphosphate kinase N-terminal domain"/>
    <property type="match status" value="1"/>
</dbReference>
<dbReference type="NCBIfam" id="NF003917">
    <property type="entry name" value="PRK05443.1-1"/>
    <property type="match status" value="1"/>
</dbReference>
<dbReference type="SUPFAM" id="SSF56024">
    <property type="entry name" value="Phospholipase D/nuclease"/>
    <property type="match status" value="2"/>
</dbReference>
<dbReference type="OrthoDB" id="9761456at2"/>
<evidence type="ECO:0000256" key="5">
    <source>
        <dbReference type="ARBA" id="ARBA00022840"/>
    </source>
</evidence>
<evidence type="ECO:0000256" key="6">
    <source>
        <dbReference type="ARBA" id="ARBA00022842"/>
    </source>
</evidence>
<reference evidence="11" key="1">
    <citation type="submission" date="2016-10" db="EMBL/GenBank/DDBJ databases">
        <authorList>
            <person name="Varghese N."/>
            <person name="Submissions S."/>
        </authorList>
    </citation>
    <scope>NUCLEOTIDE SEQUENCE [LARGE SCALE GENOMIC DNA]</scope>
    <source>
        <strain evidence="11">DSM 3695</strain>
    </source>
</reference>
<evidence type="ECO:0000259" key="9">
    <source>
        <dbReference type="PROSITE" id="PS50035"/>
    </source>
</evidence>
<keyword evidence="5 7" id="KW-0067">ATP-binding</keyword>
<keyword evidence="1 7" id="KW-0597">Phosphoprotein</keyword>
<keyword evidence="2 7" id="KW-0808">Transferase</keyword>
<dbReference type="SUPFAM" id="SSF140356">
    <property type="entry name" value="PPK N-terminal domain-like"/>
    <property type="match status" value="1"/>
</dbReference>
<dbReference type="PANTHER" id="PTHR30218">
    <property type="entry name" value="POLYPHOSPHATE KINASE"/>
    <property type="match status" value="1"/>
</dbReference>
<dbReference type="InterPro" id="IPR036832">
    <property type="entry name" value="PPK_N_dom_sf"/>
</dbReference>
<dbReference type="NCBIfam" id="TIGR03705">
    <property type="entry name" value="poly_P_kin"/>
    <property type="match status" value="1"/>
</dbReference>
<dbReference type="AlphaFoldDB" id="A0A1I0N9J9"/>
<dbReference type="PROSITE" id="PS50035">
    <property type="entry name" value="PLD"/>
    <property type="match status" value="1"/>
</dbReference>
<keyword evidence="4 7" id="KW-0418">Kinase</keyword>
<dbReference type="EC" id="2.7.4.1" evidence="7 8"/>
<keyword evidence="6 7" id="KW-0460">Magnesium</keyword>
<dbReference type="Proteomes" id="UP000199310">
    <property type="component" value="Unassembled WGS sequence"/>
</dbReference>
<dbReference type="STRING" id="29529.SAMN04488122_0020"/>
<evidence type="ECO:0000256" key="1">
    <source>
        <dbReference type="ARBA" id="ARBA00022553"/>
    </source>
</evidence>
<keyword evidence="7" id="KW-0479">Metal-binding</keyword>
<dbReference type="EMBL" id="FOJG01000001">
    <property type="protein sequence ID" value="SEV97390.1"/>
    <property type="molecule type" value="Genomic_DNA"/>
</dbReference>
<keyword evidence="11" id="KW-1185">Reference proteome</keyword>
<comment type="PTM">
    <text evidence="7 8">An intermediate of this reaction is the autophosphorylated ppk in which a phosphate is covalently linked to a histidine residue through a N-P bond.</text>
</comment>
<evidence type="ECO:0000313" key="10">
    <source>
        <dbReference type="EMBL" id="SEV97390.1"/>
    </source>
</evidence>
<dbReference type="PIRSF" id="PIRSF015589">
    <property type="entry name" value="PP_kinase"/>
    <property type="match status" value="1"/>
</dbReference>
<dbReference type="InterPro" id="IPR001736">
    <property type="entry name" value="PLipase_D/transphosphatidylase"/>
</dbReference>
<feature type="binding site" evidence="7">
    <location>
        <position position="464"/>
    </location>
    <ligand>
        <name>ATP</name>
        <dbReference type="ChEBI" id="CHEBI:30616"/>
    </ligand>
</feature>
<dbReference type="InterPro" id="IPR003414">
    <property type="entry name" value="PP_kinase"/>
</dbReference>
<dbReference type="SUPFAM" id="SSF143724">
    <property type="entry name" value="PHP14-like"/>
    <property type="match status" value="1"/>
</dbReference>
<evidence type="ECO:0000256" key="8">
    <source>
        <dbReference type="RuleBase" id="RU003800"/>
    </source>
</evidence>
<accession>A0A1I0N9J9</accession>
<dbReference type="HAMAP" id="MF_00347">
    <property type="entry name" value="Polyphosphate_kinase"/>
    <property type="match status" value="1"/>
</dbReference>
<comment type="cofactor">
    <cofactor evidence="7">
        <name>Mg(2+)</name>
        <dbReference type="ChEBI" id="CHEBI:18420"/>
    </cofactor>
</comment>
<evidence type="ECO:0000256" key="7">
    <source>
        <dbReference type="HAMAP-Rule" id="MF_00347"/>
    </source>
</evidence>
<gene>
    <name evidence="7" type="primary">ppk</name>
    <name evidence="10" type="ORF">SAMN04488122_0020</name>
</gene>
<dbReference type="Gene3D" id="3.30.870.10">
    <property type="entry name" value="Endonuclease Chain A"/>
    <property type="match status" value="2"/>
</dbReference>
<comment type="similarity">
    <text evidence="7 8">Belongs to the polyphosphate kinase 1 (PPK1) family.</text>
</comment>
<feature type="binding site" evidence="7">
    <location>
        <position position="565"/>
    </location>
    <ligand>
        <name>ATP</name>
        <dbReference type="ChEBI" id="CHEBI:30616"/>
    </ligand>
</feature>
<feature type="binding site" evidence="7">
    <location>
        <position position="401"/>
    </location>
    <ligand>
        <name>Mg(2+)</name>
        <dbReference type="ChEBI" id="CHEBI:18420"/>
    </ligand>
</feature>
<evidence type="ECO:0000256" key="3">
    <source>
        <dbReference type="ARBA" id="ARBA00022741"/>
    </source>
</evidence>
<evidence type="ECO:0000313" key="11">
    <source>
        <dbReference type="Proteomes" id="UP000199310"/>
    </source>
</evidence>
<dbReference type="PANTHER" id="PTHR30218:SF0">
    <property type="entry name" value="POLYPHOSPHATE KINASE"/>
    <property type="match status" value="1"/>
</dbReference>
<keyword evidence="3 7" id="KW-0547">Nucleotide-binding</keyword>
<dbReference type="InterPro" id="IPR041108">
    <property type="entry name" value="PP_kinase_C_1"/>
</dbReference>
<feature type="binding site" evidence="7">
    <location>
        <position position="43"/>
    </location>
    <ligand>
        <name>ATP</name>
        <dbReference type="ChEBI" id="CHEBI:30616"/>
    </ligand>
</feature>
<feature type="binding site" evidence="7">
    <location>
        <position position="371"/>
    </location>
    <ligand>
        <name>Mg(2+)</name>
        <dbReference type="ChEBI" id="CHEBI:18420"/>
    </ligand>
</feature>
<comment type="function">
    <text evidence="7 8">Catalyzes the reversible transfer of the terminal phosphate of ATP to form a long-chain polyphosphate (polyP).</text>
</comment>
<protein>
    <recommendedName>
        <fullName evidence="7 8">Polyphosphate kinase</fullName>
        <ecNumber evidence="7 8">2.7.4.1</ecNumber>
    </recommendedName>
    <alternativeName>
        <fullName evidence="7">ATP-polyphosphate phosphotransferase</fullName>
    </alternativeName>
    <alternativeName>
        <fullName evidence="7">Polyphosphoric acid kinase</fullName>
    </alternativeName>
</protein>
<comment type="catalytic activity">
    <reaction evidence="7 8">
        <text>[phosphate](n) + ATP = [phosphate](n+1) + ADP</text>
        <dbReference type="Rhea" id="RHEA:19573"/>
        <dbReference type="Rhea" id="RHEA-COMP:9859"/>
        <dbReference type="Rhea" id="RHEA-COMP:14280"/>
        <dbReference type="ChEBI" id="CHEBI:16838"/>
        <dbReference type="ChEBI" id="CHEBI:30616"/>
        <dbReference type="ChEBI" id="CHEBI:456216"/>
        <dbReference type="EC" id="2.7.4.1"/>
    </reaction>
</comment>
<dbReference type="CDD" id="cd09164">
    <property type="entry name" value="PLDc_EcPPK1_C1_like"/>
    <property type="match status" value="1"/>
</dbReference>
<feature type="active site" description="Phosphohistidine intermediate" evidence="7">
    <location>
        <position position="431"/>
    </location>
</feature>
<organism evidence="10 11">
    <name type="scientific">Chitinophaga arvensicola</name>
    <dbReference type="NCBI Taxonomy" id="29529"/>
    <lineage>
        <taxon>Bacteria</taxon>
        <taxon>Pseudomonadati</taxon>
        <taxon>Bacteroidota</taxon>
        <taxon>Chitinophagia</taxon>
        <taxon>Chitinophagales</taxon>
        <taxon>Chitinophagaceae</taxon>
        <taxon>Chitinophaga</taxon>
    </lineage>
</organism>
<feature type="binding site" evidence="7">
    <location>
        <position position="592"/>
    </location>
    <ligand>
        <name>ATP</name>
        <dbReference type="ChEBI" id="CHEBI:30616"/>
    </ligand>
</feature>
<dbReference type="Pfam" id="PF17941">
    <property type="entry name" value="PP_kinase_C_1"/>
    <property type="match status" value="1"/>
</dbReference>
<feature type="domain" description="PLD phosphodiesterase" evidence="9">
    <location>
        <begin position="587"/>
        <end position="617"/>
    </location>
</feature>
<dbReference type="Pfam" id="PF13089">
    <property type="entry name" value="PP_kinase_N"/>
    <property type="match status" value="1"/>
</dbReference>
<sequence length="663" mass="76349">MGVPLNNRDLSWLSFNYRVLLMAADQQVPLYERIKFLSIFSSNLDEFFRVRMPAILTINKVLENDPAAGENESISSDTLQQVLQEINRQQQEYGKIFSGSVIPDLLSRGVQLYYNQPIQVPHLAFTKNYFLSTILAYLQPVWLGRKQEKLFLENNQLYLAVTLIPEHNTNIQEYVIVNIPSVLPRFQQLPALEGIHYIAFLDDIIRTHIGYLFPGYSVENCHSIKLTRNAEMDMDEMKVDILEEVETLIRKRELGVPTRFLYDAAISRPLLHFLAQQFDVQEDELVLGGRYHNLKDLASLPAPAGLTQVDYPKVIPAENKAAAATDRLLDLVLQQDLLLHLPYQRYDYVLRFFSEAAVDPDVAEIYVTLYRIASGSQIAQALISAAKNGKKVTVFVELKARFDEANNIRWAKKMKDAGVKLIYSIPGMKVHAKTALVKRNRGYQWDYCGLIATGNFNESTARFYTDHVLFTSHKDITREMELLFLYLQSREQPIAYDFLQFQHLLVAQFNMTARFTKLIDREIVHVKEGKPARITIKLNNLQERGMINKLYEASLAGVQIDLIVRSINCLVPDIPESANIRIIRIVDRYLEHARVFIFHNNQQEEVYMGSADWMNRNLHRRIEVCVPVYDPALQQQLKDIIQLQLKDPANAQTAIQSYVQNIV</sequence>